<dbReference type="PROSITE" id="PS51257">
    <property type="entry name" value="PROKAR_LIPOPROTEIN"/>
    <property type="match status" value="1"/>
</dbReference>
<evidence type="ECO:0000256" key="1">
    <source>
        <dbReference type="ARBA" id="ARBA00022729"/>
    </source>
</evidence>
<dbReference type="EMBL" id="JAMQOQ010000006">
    <property type="protein sequence ID" value="MDS0296248.1"/>
    <property type="molecule type" value="Genomic_DNA"/>
</dbReference>
<name>A0ABU2G7J6_9EURY</name>
<proteinExistence type="predicted"/>
<reference evidence="3 4" key="1">
    <citation type="submission" date="2022-06" db="EMBL/GenBank/DDBJ databases">
        <title>Halogeometricum sp. a new haloarchaeum isolate from saline soil.</title>
        <authorList>
            <person name="Strakova D."/>
            <person name="Galisteo C."/>
            <person name="Sanchez-Porro C."/>
            <person name="Ventosa A."/>
        </authorList>
    </citation>
    <scope>NUCLEOTIDE SEQUENCE [LARGE SCALE GENOMIC DNA]</scope>
    <source>
        <strain evidence="4">S3BR25-2</strain>
    </source>
</reference>
<dbReference type="InterPro" id="IPR055774">
    <property type="entry name" value="DUF7350"/>
</dbReference>
<accession>A0ABU2G7J6</accession>
<keyword evidence="1" id="KW-0732">Signal</keyword>
<protein>
    <submittedName>
        <fullName evidence="3">Iron transporter</fullName>
    </submittedName>
</protein>
<evidence type="ECO:0000259" key="2">
    <source>
        <dbReference type="Pfam" id="PF24041"/>
    </source>
</evidence>
<dbReference type="Pfam" id="PF24041">
    <property type="entry name" value="DUF7350"/>
    <property type="match status" value="1"/>
</dbReference>
<sequence>MERRRFLAAARTAGVCGVAGVSGCLGGSDLFETRPAATGAGGEPPLVENRPDAVYVPTHVEGTEMAGAADVGDLKVGVMYSYPHRFWVVEKGDDDAFVARKTAITEADSVHLMASVWDPETGRVVPNTGLSIEISRDGALVSQEVVYPMLSQRMGFHYGANFPLPGDGTYDVSVSVGGLDANRFGAYEGKFGSPAEGTVRFEFSSRALNDLSYRTLDERKGERAAVKPMEMEAMPVGRAPERLPGSSFERGSTGDAVFLASVVTDERFGEDPYLAVSPRTPYNRLVIPGMALSASADGGASFSGSLTAGLDPDVGFHYGAPAPGLTGSETLEIAVDVPPQVARHEGYETAFLDMPPVTLT</sequence>
<evidence type="ECO:0000313" key="3">
    <source>
        <dbReference type="EMBL" id="MDS0296248.1"/>
    </source>
</evidence>
<dbReference type="Pfam" id="PF10634">
    <property type="entry name" value="Iron_transport"/>
    <property type="match status" value="1"/>
</dbReference>
<comment type="caution">
    <text evidence="3">The sequence shown here is derived from an EMBL/GenBank/DDBJ whole genome shotgun (WGS) entry which is preliminary data.</text>
</comment>
<evidence type="ECO:0000313" key="4">
    <source>
        <dbReference type="Proteomes" id="UP001254813"/>
    </source>
</evidence>
<dbReference type="InterPro" id="IPR018470">
    <property type="entry name" value="Metal-bd_Tp34-typ"/>
</dbReference>
<dbReference type="InterPro" id="IPR038482">
    <property type="entry name" value="Tp34-type_sf"/>
</dbReference>
<dbReference type="Gene3D" id="2.60.40.2480">
    <property type="entry name" value="Periplasmic metal-binding protein Tp34-type"/>
    <property type="match status" value="1"/>
</dbReference>
<gene>
    <name evidence="3" type="ORF">NDI79_18885</name>
</gene>
<feature type="domain" description="DUF7350" evidence="2">
    <location>
        <begin position="242"/>
        <end position="360"/>
    </location>
</feature>
<keyword evidence="4" id="KW-1185">Reference proteome</keyword>
<organism evidence="3 4">
    <name type="scientific">Halogeometricum luteum</name>
    <dbReference type="NCBI Taxonomy" id="2950537"/>
    <lineage>
        <taxon>Archaea</taxon>
        <taxon>Methanobacteriati</taxon>
        <taxon>Methanobacteriota</taxon>
        <taxon>Stenosarchaea group</taxon>
        <taxon>Halobacteria</taxon>
        <taxon>Halobacteriales</taxon>
        <taxon>Haloferacaceae</taxon>
        <taxon>Halogeometricum</taxon>
    </lineage>
</organism>
<dbReference type="Proteomes" id="UP001254813">
    <property type="component" value="Unassembled WGS sequence"/>
</dbReference>
<dbReference type="RefSeq" id="WP_310930264.1">
    <property type="nucleotide sequence ID" value="NZ_JAMQOQ010000006.1"/>
</dbReference>